<feature type="transmembrane region" description="Helical" evidence="1">
    <location>
        <begin position="39"/>
        <end position="58"/>
    </location>
</feature>
<evidence type="ECO:0000256" key="1">
    <source>
        <dbReference type="SAM" id="Phobius"/>
    </source>
</evidence>
<sequence length="413" mass="46462">MLLEQFSVWTLVLIGSVLVLGLFFHLFRYSSKTAEVAPAILTSIGIFGTFLGVALGLWHFDTSDIQGSVPRLMEGLKTAFWTSIAGLFAALTLKIRAAIEQAGRRDAAQHRAATIDDLDLSLQALVKQLHDGTDKSLRSDLMEQHSASQRRFDELVNVLTDYQQRMADANARALVEAIRSVMNEFNTKINEQYGENFRQLNESVVAMLEWQQTYRQQLDDLISEQERSSGLMKEACDAFEFMVRNANAFNGISESLQELLTGLETQRLNIHSQLGSLADMVNNAAEGLPRLEERLSTLTQGMSDAVQSQQRWATEELSQTQKELTTQLHTVMAESQTQLLSQQQQSQQHMQKLGERLERQVAQLDTGMEEELNKALRAFGLQLTALSEKFVSDYSPLTDKLTELVNLARQVED</sequence>
<protein>
    <recommendedName>
        <fullName evidence="4">MotA/TolQ/ExbB proton channel domain-containing protein</fullName>
    </recommendedName>
</protein>
<dbReference type="Proteomes" id="UP001481413">
    <property type="component" value="Unassembled WGS sequence"/>
</dbReference>
<dbReference type="EMBL" id="BAABWH010000005">
    <property type="protein sequence ID" value="GAA6145852.1"/>
    <property type="molecule type" value="Genomic_DNA"/>
</dbReference>
<evidence type="ECO:0000313" key="3">
    <source>
        <dbReference type="Proteomes" id="UP001481413"/>
    </source>
</evidence>
<comment type="caution">
    <text evidence="2">The sequence shown here is derived from an EMBL/GenBank/DDBJ whole genome shotgun (WGS) entry which is preliminary data.</text>
</comment>
<evidence type="ECO:0000313" key="2">
    <source>
        <dbReference type="EMBL" id="GAA6145852.1"/>
    </source>
</evidence>
<reference evidence="2 3" key="1">
    <citation type="submission" date="2024-04" db="EMBL/GenBank/DDBJ databases">
        <title>Draft genome sequence of Thalassolituus maritimus NBRC 116585.</title>
        <authorList>
            <person name="Miyakawa T."/>
            <person name="Kusuya Y."/>
            <person name="Miura T."/>
        </authorList>
    </citation>
    <scope>NUCLEOTIDE SEQUENCE [LARGE SCALE GENOMIC DNA]</scope>
    <source>
        <strain evidence="2 3">5NW40-0001</strain>
    </source>
</reference>
<feature type="transmembrane region" description="Helical" evidence="1">
    <location>
        <begin position="78"/>
        <end position="95"/>
    </location>
</feature>
<dbReference type="RefSeq" id="WP_353294960.1">
    <property type="nucleotide sequence ID" value="NZ_BAABWH010000005.1"/>
</dbReference>
<organism evidence="2 3">
    <name type="scientific">Thalassolituus maritimus</name>
    <dbReference type="NCBI Taxonomy" id="484498"/>
    <lineage>
        <taxon>Bacteria</taxon>
        <taxon>Pseudomonadati</taxon>
        <taxon>Pseudomonadota</taxon>
        <taxon>Gammaproteobacteria</taxon>
        <taxon>Oceanospirillales</taxon>
        <taxon>Oceanospirillaceae</taxon>
        <taxon>Thalassolituus</taxon>
    </lineage>
</organism>
<feature type="transmembrane region" description="Helical" evidence="1">
    <location>
        <begin position="6"/>
        <end position="27"/>
    </location>
</feature>
<keyword evidence="1" id="KW-1133">Transmembrane helix</keyword>
<accession>A0ABQ0A0K4</accession>
<keyword evidence="3" id="KW-1185">Reference proteome</keyword>
<name>A0ABQ0A0K4_9GAMM</name>
<gene>
    <name evidence="2" type="ORF">NBRC116585_19700</name>
</gene>
<keyword evidence="1" id="KW-0472">Membrane</keyword>
<evidence type="ECO:0008006" key="4">
    <source>
        <dbReference type="Google" id="ProtNLM"/>
    </source>
</evidence>
<proteinExistence type="predicted"/>
<keyword evidence="1" id="KW-0812">Transmembrane</keyword>